<keyword evidence="2" id="KW-0472">Membrane</keyword>
<dbReference type="EMBL" id="ML119655">
    <property type="protein sequence ID" value="RPA85043.1"/>
    <property type="molecule type" value="Genomic_DNA"/>
</dbReference>
<evidence type="ECO:0000256" key="2">
    <source>
        <dbReference type="SAM" id="Phobius"/>
    </source>
</evidence>
<name>A0A3N4IFV6_ASCIM</name>
<dbReference type="OrthoDB" id="5329631at2759"/>
<evidence type="ECO:0000256" key="1">
    <source>
        <dbReference type="SAM" id="MobiDB-lite"/>
    </source>
</evidence>
<feature type="compositionally biased region" description="Basic and acidic residues" evidence="1">
    <location>
        <begin position="58"/>
        <end position="67"/>
    </location>
</feature>
<dbReference type="Proteomes" id="UP000275078">
    <property type="component" value="Unassembled WGS sequence"/>
</dbReference>
<reference evidence="3 4" key="1">
    <citation type="journal article" date="2018" name="Nat. Ecol. Evol.">
        <title>Pezizomycetes genomes reveal the molecular basis of ectomycorrhizal truffle lifestyle.</title>
        <authorList>
            <person name="Murat C."/>
            <person name="Payen T."/>
            <person name="Noel B."/>
            <person name="Kuo A."/>
            <person name="Morin E."/>
            <person name="Chen J."/>
            <person name="Kohler A."/>
            <person name="Krizsan K."/>
            <person name="Balestrini R."/>
            <person name="Da Silva C."/>
            <person name="Montanini B."/>
            <person name="Hainaut M."/>
            <person name="Levati E."/>
            <person name="Barry K.W."/>
            <person name="Belfiori B."/>
            <person name="Cichocki N."/>
            <person name="Clum A."/>
            <person name="Dockter R.B."/>
            <person name="Fauchery L."/>
            <person name="Guy J."/>
            <person name="Iotti M."/>
            <person name="Le Tacon F."/>
            <person name="Lindquist E.A."/>
            <person name="Lipzen A."/>
            <person name="Malagnac F."/>
            <person name="Mello A."/>
            <person name="Molinier V."/>
            <person name="Miyauchi S."/>
            <person name="Poulain J."/>
            <person name="Riccioni C."/>
            <person name="Rubini A."/>
            <person name="Sitrit Y."/>
            <person name="Splivallo R."/>
            <person name="Traeger S."/>
            <person name="Wang M."/>
            <person name="Zifcakova L."/>
            <person name="Wipf D."/>
            <person name="Zambonelli A."/>
            <person name="Paolocci F."/>
            <person name="Nowrousian M."/>
            <person name="Ottonello S."/>
            <person name="Baldrian P."/>
            <person name="Spatafora J.W."/>
            <person name="Henrissat B."/>
            <person name="Nagy L.G."/>
            <person name="Aury J.M."/>
            <person name="Wincker P."/>
            <person name="Grigoriev I.V."/>
            <person name="Bonfante P."/>
            <person name="Martin F.M."/>
        </authorList>
    </citation>
    <scope>NUCLEOTIDE SEQUENCE [LARGE SCALE GENOMIC DNA]</scope>
    <source>
        <strain evidence="3 4">RN42</strain>
    </source>
</reference>
<feature type="compositionally biased region" description="Basic and acidic residues" evidence="1">
    <location>
        <begin position="134"/>
        <end position="144"/>
    </location>
</feature>
<dbReference type="InterPro" id="IPR004242">
    <property type="entry name" value="Transposase_21"/>
</dbReference>
<proteinExistence type="predicted"/>
<evidence type="ECO:0000313" key="4">
    <source>
        <dbReference type="Proteomes" id="UP000275078"/>
    </source>
</evidence>
<feature type="transmembrane region" description="Helical" evidence="2">
    <location>
        <begin position="365"/>
        <end position="384"/>
    </location>
</feature>
<dbReference type="STRING" id="1160509.A0A3N4IFV6"/>
<gene>
    <name evidence="3" type="ORF">BJ508DRAFT_303091</name>
</gene>
<keyword evidence="4" id="KW-1185">Reference proteome</keyword>
<dbReference type="Pfam" id="PF02992">
    <property type="entry name" value="Transposase_21"/>
    <property type="match status" value="1"/>
</dbReference>
<sequence length="539" mass="62265">MQMYHVRLRNNGWLNEADHHHIQDMEEDMSYDADMEHGRNSEELENNLDNVAGVAGDKHIEQPHGSDDGSNYNAPYDGGEDRDLPQHRREAHQNYRRPSVADTDDYEEAPLLPHIQDIEDLYGSDGEISQNEYHGQHQREWEREPEVPVNFQYEDSDEYYKNDGREIGVPFEERVNNEYEDKQQEQLPVNDPFNGLNDDEFDELLEIVFGPDGFPFDDPGGTPGPEVDEEADRIPRSRREICIQDLCTFAWADIITCIADAQRTVGLTGTTTTPLLDAQTVEPRDSKLVQTGDIKMQQVIRLSQSPLEFVHSITTSQRQSYLVYIQRTLNAPMTIIYLLTFGLDYYLAFYFGADEYQTISNRSTSGVWLLILLCYNLPPEIRYMESNTMTYGLIPRLNMPKSVDTFLYPLVDEFLILARGICAFNAFRDNEEFVLRAYICVLGANMIARAKFLMFLGNRAKRYYEYCYITGLWVPGPGIRCCHYRPVDATAGAIRGDETSNDKENHFLTLVVMETLTESFLRFEMIKSSERQQERSRKQ</sequence>
<dbReference type="AlphaFoldDB" id="A0A3N4IFV6"/>
<keyword evidence="2" id="KW-0812">Transmembrane</keyword>
<keyword evidence="2" id="KW-1133">Transmembrane helix</keyword>
<protein>
    <submittedName>
        <fullName evidence="3">Uncharacterized protein</fullName>
    </submittedName>
</protein>
<organism evidence="3 4">
    <name type="scientific">Ascobolus immersus RN42</name>
    <dbReference type="NCBI Taxonomy" id="1160509"/>
    <lineage>
        <taxon>Eukaryota</taxon>
        <taxon>Fungi</taxon>
        <taxon>Dikarya</taxon>
        <taxon>Ascomycota</taxon>
        <taxon>Pezizomycotina</taxon>
        <taxon>Pezizomycetes</taxon>
        <taxon>Pezizales</taxon>
        <taxon>Ascobolaceae</taxon>
        <taxon>Ascobolus</taxon>
    </lineage>
</organism>
<feature type="region of interest" description="Disordered" evidence="1">
    <location>
        <begin position="58"/>
        <end position="84"/>
    </location>
</feature>
<feature type="transmembrane region" description="Helical" evidence="2">
    <location>
        <begin position="335"/>
        <end position="353"/>
    </location>
</feature>
<feature type="transmembrane region" description="Helical" evidence="2">
    <location>
        <begin position="433"/>
        <end position="452"/>
    </location>
</feature>
<accession>A0A3N4IFV6</accession>
<feature type="region of interest" description="Disordered" evidence="1">
    <location>
        <begin position="125"/>
        <end position="144"/>
    </location>
</feature>
<evidence type="ECO:0000313" key="3">
    <source>
        <dbReference type="EMBL" id="RPA85043.1"/>
    </source>
</evidence>